<gene>
    <name evidence="11" type="ORF">M406DRAFT_38860</name>
</gene>
<evidence type="ECO:0000313" key="12">
    <source>
        <dbReference type="Proteomes" id="UP000803844"/>
    </source>
</evidence>
<evidence type="ECO:0000256" key="10">
    <source>
        <dbReference type="PIRNR" id="PIRNR016302"/>
    </source>
</evidence>
<organism evidence="11 12">
    <name type="scientific">Cryphonectria parasitica (strain ATCC 38755 / EP155)</name>
    <dbReference type="NCBI Taxonomy" id="660469"/>
    <lineage>
        <taxon>Eukaryota</taxon>
        <taxon>Fungi</taxon>
        <taxon>Dikarya</taxon>
        <taxon>Ascomycota</taxon>
        <taxon>Pezizomycotina</taxon>
        <taxon>Sordariomycetes</taxon>
        <taxon>Sordariomycetidae</taxon>
        <taxon>Diaporthales</taxon>
        <taxon>Cryphonectriaceae</taxon>
        <taxon>Cryphonectria-Endothia species complex</taxon>
        <taxon>Cryphonectria</taxon>
    </lineage>
</organism>
<dbReference type="PIRSF" id="PIRSF016302">
    <property type="entry name" value="Man_a_manosd"/>
    <property type="match status" value="1"/>
</dbReference>
<evidence type="ECO:0000256" key="1">
    <source>
        <dbReference type="ARBA" id="ARBA00001452"/>
    </source>
</evidence>
<dbReference type="Gene3D" id="1.50.10.20">
    <property type="match status" value="1"/>
</dbReference>
<keyword evidence="7" id="KW-0472">Membrane</keyword>
<evidence type="ECO:0000256" key="4">
    <source>
        <dbReference type="ARBA" id="ARBA00012350"/>
    </source>
</evidence>
<dbReference type="RefSeq" id="XP_040777915.1">
    <property type="nucleotide sequence ID" value="XM_040924077.1"/>
</dbReference>
<dbReference type="PANTHER" id="PTHR12145">
    <property type="entry name" value="MANNAN ENDO-1,6-ALPHA-MANNOSIDASE DCW1"/>
    <property type="match status" value="1"/>
</dbReference>
<comment type="similarity">
    <text evidence="3 10">Belongs to the glycosyl hydrolase 76 family.</text>
</comment>
<dbReference type="FunFam" id="1.50.10.20:FF:000006">
    <property type="entry name" value="Mannan endo-1,6-alpha-mannosidase"/>
    <property type="match status" value="1"/>
</dbReference>
<reference evidence="11" key="1">
    <citation type="journal article" date="2020" name="Phytopathology">
        <title>Genome sequence of the chestnut blight fungus Cryphonectria parasitica EP155: A fundamental resource for an archetypical invasive plant pathogen.</title>
        <authorList>
            <person name="Crouch J.A."/>
            <person name="Dawe A."/>
            <person name="Aerts A."/>
            <person name="Barry K."/>
            <person name="Churchill A.C.L."/>
            <person name="Grimwood J."/>
            <person name="Hillman B."/>
            <person name="Milgroom M.G."/>
            <person name="Pangilinan J."/>
            <person name="Smith M."/>
            <person name="Salamov A."/>
            <person name="Schmutz J."/>
            <person name="Yadav J."/>
            <person name="Grigoriev I.V."/>
            <person name="Nuss D."/>
        </authorList>
    </citation>
    <scope>NUCLEOTIDE SEQUENCE</scope>
    <source>
        <strain evidence="11">EP155</strain>
    </source>
</reference>
<dbReference type="OrthoDB" id="4187847at2759"/>
<protein>
    <recommendedName>
        <fullName evidence="4 10">Mannan endo-1,6-alpha-mannosidase</fullName>
        <ecNumber evidence="4 10">3.2.1.101</ecNumber>
    </recommendedName>
</protein>
<dbReference type="GO" id="GO:0008496">
    <property type="term" value="F:mannan endo-1,6-alpha-mannosidase activity"/>
    <property type="evidence" value="ECO:0007669"/>
    <property type="project" value="UniProtKB-UniRule"/>
</dbReference>
<dbReference type="EMBL" id="MU032346">
    <property type="protein sequence ID" value="KAF3766954.1"/>
    <property type="molecule type" value="Genomic_DNA"/>
</dbReference>
<dbReference type="InterPro" id="IPR008928">
    <property type="entry name" value="6-hairpin_glycosidase_sf"/>
</dbReference>
<sequence length="485" mass="51732">MVASAALDVDLDSPGLLSHQPHYTQNIITDRTPPDSIKTAAKAVASNLMSYYKGDDYGQTPGILPGPPPAGDYYWWEGGALWGTLVDYWHWTGDTTWNSVTQSSLLFQAGAPDNSYQPNNWTLSLGNDDQGFWGMSAMLAAENKFQDPPATDPGWLALAQAVFNTQAAPDRHDDTCGGGLRWQIPPTNVGYDYKNSIANGIFFNLGARLARYTGNTTYEDWAVKTWDWMQGVGLISDDYKVYDGGHVEDNCTTIDMVQFSYCAAVILEGTAFMYNHTNGSDIWSERLQGLVNTTISWFFPNGTAVEPSCELADKVTCDTDMLSFKGYLHRWLATSTQLAPLVRNQVLATLRTSTAAAVGSCTDGVDNGNGVSTATCGFRWTTGTYDGQTGAGQQMNVLGALTSLLVAVDPAGETSAPVTNSTGGTSAGNYGAGGNPSSHGGEVVIGVKDKAGAGIITAVVLLAFIPTMAWASSGWSEGSLVFKSL</sequence>
<keyword evidence="8" id="KW-0325">Glycoprotein</keyword>
<dbReference type="InterPro" id="IPR005198">
    <property type="entry name" value="Glyco_hydro_76"/>
</dbReference>
<evidence type="ECO:0000256" key="2">
    <source>
        <dbReference type="ARBA" id="ARBA00004308"/>
    </source>
</evidence>
<comment type="caution">
    <text evidence="11">The sequence shown here is derived from an EMBL/GenBank/DDBJ whole genome shotgun (WGS) entry which is preliminary data.</text>
</comment>
<evidence type="ECO:0000256" key="6">
    <source>
        <dbReference type="ARBA" id="ARBA00022801"/>
    </source>
</evidence>
<keyword evidence="12" id="KW-1185">Reference proteome</keyword>
<evidence type="ECO:0000256" key="9">
    <source>
        <dbReference type="ARBA" id="ARBA00023295"/>
    </source>
</evidence>
<evidence type="ECO:0000256" key="5">
    <source>
        <dbReference type="ARBA" id="ARBA00022729"/>
    </source>
</evidence>
<dbReference type="Pfam" id="PF03663">
    <property type="entry name" value="Glyco_hydro_76"/>
    <property type="match status" value="1"/>
</dbReference>
<proteinExistence type="inferred from homology"/>
<evidence type="ECO:0000256" key="8">
    <source>
        <dbReference type="ARBA" id="ARBA00023180"/>
    </source>
</evidence>
<keyword evidence="6 10" id="KW-0378">Hydrolase</keyword>
<dbReference type="AlphaFoldDB" id="A0A9P5CPX8"/>
<comment type="catalytic activity">
    <reaction evidence="1 10">
        <text>Random hydrolysis of (1-&gt;6)-alpha-D-mannosidic linkages in unbranched (1-&gt;6)-mannans.</text>
        <dbReference type="EC" id="3.2.1.101"/>
    </reaction>
</comment>
<dbReference type="SUPFAM" id="SSF48208">
    <property type="entry name" value="Six-hairpin glycosidases"/>
    <property type="match status" value="1"/>
</dbReference>
<dbReference type="GO" id="GO:0016052">
    <property type="term" value="P:carbohydrate catabolic process"/>
    <property type="evidence" value="ECO:0007669"/>
    <property type="project" value="InterPro"/>
</dbReference>
<evidence type="ECO:0000256" key="7">
    <source>
        <dbReference type="ARBA" id="ARBA00023136"/>
    </source>
</evidence>
<comment type="subcellular location">
    <subcellularLocation>
        <location evidence="2">Endomembrane system</location>
    </subcellularLocation>
</comment>
<keyword evidence="5" id="KW-0732">Signal</keyword>
<evidence type="ECO:0000256" key="3">
    <source>
        <dbReference type="ARBA" id="ARBA00009699"/>
    </source>
</evidence>
<dbReference type="PANTHER" id="PTHR12145:SF36">
    <property type="entry name" value="MANNAN ENDO-1,6-ALPHA-MANNOSIDASE DCW1"/>
    <property type="match status" value="1"/>
</dbReference>
<dbReference type="GeneID" id="63841206"/>
<dbReference type="EC" id="3.2.1.101" evidence="4 10"/>
<dbReference type="GO" id="GO:0012505">
    <property type="term" value="C:endomembrane system"/>
    <property type="evidence" value="ECO:0007669"/>
    <property type="project" value="UniProtKB-SubCell"/>
</dbReference>
<name>A0A9P5CPX8_CRYP1</name>
<dbReference type="GO" id="GO:0009272">
    <property type="term" value="P:fungal-type cell wall biogenesis"/>
    <property type="evidence" value="ECO:0007669"/>
    <property type="project" value="TreeGrafter"/>
</dbReference>
<dbReference type="InterPro" id="IPR014480">
    <property type="entry name" value="Mannan-1_6-alpha_mannosidase"/>
</dbReference>
<keyword evidence="9 10" id="KW-0326">Glycosidase</keyword>
<dbReference type="Proteomes" id="UP000803844">
    <property type="component" value="Unassembled WGS sequence"/>
</dbReference>
<evidence type="ECO:0000313" key="11">
    <source>
        <dbReference type="EMBL" id="KAF3766954.1"/>
    </source>
</evidence>
<accession>A0A9P5CPX8</accession>